<evidence type="ECO:0000313" key="7">
    <source>
        <dbReference type="Proteomes" id="UP001162889"/>
    </source>
</evidence>
<reference evidence="4" key="1">
    <citation type="submission" date="2021-07" db="EMBL/GenBank/DDBJ databases">
        <title>Characterization of violacein-producing bacteria and related species.</title>
        <authorList>
            <person name="Wilson H.S."/>
            <person name="De Leon M.E."/>
        </authorList>
    </citation>
    <scope>NUCLEOTIDE SEQUENCE</scope>
    <source>
        <strain evidence="4">HSC-15S17</strain>
    </source>
</reference>
<keyword evidence="7" id="KW-1185">Reference proteome</keyword>
<evidence type="ECO:0000259" key="3">
    <source>
        <dbReference type="Pfam" id="PF13946"/>
    </source>
</evidence>
<dbReference type="InterPro" id="IPR032812">
    <property type="entry name" value="SbsA_Ig"/>
</dbReference>
<dbReference type="RefSeq" id="WP_217942295.1">
    <property type="nucleotide sequence ID" value="NZ_JAHTGR010000005.1"/>
</dbReference>
<dbReference type="InterPro" id="IPR025282">
    <property type="entry name" value="DUF4214"/>
</dbReference>
<dbReference type="Proteomes" id="UP001155901">
    <property type="component" value="Unassembled WGS sequence"/>
</dbReference>
<protein>
    <submittedName>
        <fullName evidence="4">DUF4214 domain-containing protein</fullName>
    </submittedName>
</protein>
<evidence type="ECO:0000256" key="1">
    <source>
        <dbReference type="ARBA" id="ARBA00022729"/>
    </source>
</evidence>
<sequence>MSNTDDYSSTPSTTGALTVGGSALGMFENELDLDWFKIHLDAGTTYVFAMTPAPGSNAKLNYAILALKDPNGLSLSGWHYGSDDGGPAFQYKPGVGGDYFLSAEYYPSGANFAGIRYAVSAALQQADALSADIHTTGVLAAGVTMTGRFDVAGDVDWYKFHAEAGQHYTFSYPNSSVPPSIFGIYDVNGKQLTDNNRPLEPVISGDYFIAVGSNVAGDYALQVVNQVDDYSQDNSSAGILLAGGQITGKLDYISDTDRFNIRVSAGQAYTLELSGDARDSDILSFSVLDAQSTMMATSPLSNDADARSVTFKADTSGTYQVSVAYYGASHAGYDSYTLKASKPIADDFGDTTSSATPMTLGTAIAGKINFEHDVDVFKVALQAGTTYLLTLNNVQAGYANSLKVSDKYDQVVKTQHDAKANTSFTANATGDYYISVSGDQGSTYTLSATAPTDDVGATTAAAGELAVGGSVGGVLEHGGDRDWFAITMAAGATYAMSLKPAAGSALFDSADATTLNVVDAQGQVQAGLEVNRSAGGSPLSYRAAASGTYYIEVAAGQQTGGYVVSAALSAPDDVSDQPAGATRLESGIAFSGKLEVPIDKDVFKVAVVAGQYYGFLLEHAPGGKMPDLQGTDAQHYELGVNTPHLSDSDNTYQLYLANTTGDIYLTVSERPEDGANSYKLTATSLGSDDNASYRNGENTNLVVGAQVSGVLNYAGDRDLITVTLHQGESYQFNLQSSASQGLNAKYGYGVELYDAQDTEVAHSSAQYGGSFGYKALRSGNYYLSVHANVTDLNATGGYTLAASKMDAAPQLAAQPDTGAAAGIFHFLALDFTEQIKISDASGIVLRDSAGKEVVFNPSANASPAGTHLDLTTQWHLTPGATYTLDIAAGAIVDLAGNGYAGLHTTFTTVAAASAGTGGNDLLVGQSNGAAIHGGAGVDAVAYGDRSSMYHIVQHDGHAEINHWLDGGKDILDGVERLHFQDKSIALDIDGVGGQAYRLYQAAFNRAPDLGGLGYWIDVMDQGLSVRSAAGFFAGSAEFQQLYGDKLSDDAFITQLYSNVLHRAPDEGGKAYWLQVMHNDGVSRGDALGFFSESQENQIALIGKIGNGFEYIPAAG</sequence>
<dbReference type="Pfam" id="PF13205">
    <property type="entry name" value="Big_5"/>
    <property type="match status" value="1"/>
</dbReference>
<accession>A0AA41H6U6</accession>
<name>A0AA41H6U6_9BURK</name>
<dbReference type="EMBL" id="JALJZU010000003">
    <property type="protein sequence ID" value="MCP2008201.1"/>
    <property type="molecule type" value="Genomic_DNA"/>
</dbReference>
<comment type="caution">
    <text evidence="4">The sequence shown here is derived from an EMBL/GenBank/DDBJ whole genome shotgun (WGS) entry which is preliminary data.</text>
</comment>
<dbReference type="AlphaFoldDB" id="A0AA41H6U6"/>
<dbReference type="Pfam" id="PF13946">
    <property type="entry name" value="DUF4214"/>
    <property type="match status" value="1"/>
</dbReference>
<feature type="domain" description="DUF4214" evidence="3">
    <location>
        <begin position="1032"/>
        <end position="1097"/>
    </location>
</feature>
<dbReference type="EMBL" id="JAHTGR010000005">
    <property type="protein sequence ID" value="MBV6321540.1"/>
    <property type="molecule type" value="Genomic_DNA"/>
</dbReference>
<evidence type="ECO:0000259" key="2">
    <source>
        <dbReference type="Pfam" id="PF13205"/>
    </source>
</evidence>
<reference evidence="5" key="2">
    <citation type="submission" date="2022-03" db="EMBL/GenBank/DDBJ databases">
        <title>Genome Encyclopedia of Bacteria and Archaea VI: Functional Genomics of Type Strains.</title>
        <authorList>
            <person name="Whitman W."/>
        </authorList>
    </citation>
    <scope>NUCLEOTIDE SEQUENCE</scope>
    <source>
        <strain evidence="5">HSC-15S17</strain>
    </source>
</reference>
<proteinExistence type="predicted"/>
<evidence type="ECO:0000313" key="4">
    <source>
        <dbReference type="EMBL" id="MBV6321540.1"/>
    </source>
</evidence>
<evidence type="ECO:0000313" key="5">
    <source>
        <dbReference type="EMBL" id="MCP2008201.1"/>
    </source>
</evidence>
<organism evidence="4 6">
    <name type="scientific">Duganella violaceipulchra</name>
    <dbReference type="NCBI Taxonomy" id="2849652"/>
    <lineage>
        <taxon>Bacteria</taxon>
        <taxon>Pseudomonadati</taxon>
        <taxon>Pseudomonadota</taxon>
        <taxon>Betaproteobacteria</taxon>
        <taxon>Burkholderiales</taxon>
        <taxon>Oxalobacteraceae</taxon>
        <taxon>Telluria group</taxon>
        <taxon>Duganella</taxon>
    </lineage>
</organism>
<feature type="domain" description="SbsA Ig-like" evidence="2">
    <location>
        <begin position="828"/>
        <end position="908"/>
    </location>
</feature>
<keyword evidence="1" id="KW-0732">Signal</keyword>
<dbReference type="Proteomes" id="UP001162889">
    <property type="component" value="Unassembled WGS sequence"/>
</dbReference>
<gene>
    <name evidence="4" type="ORF">KVP70_11385</name>
    <name evidence="5" type="ORF">L1274_001901</name>
</gene>
<evidence type="ECO:0000313" key="6">
    <source>
        <dbReference type="Proteomes" id="UP001155901"/>
    </source>
</evidence>